<gene>
    <name evidence="1" type="ORF">SNAT2548_LOCUS13416</name>
</gene>
<organism evidence="1 2">
    <name type="scientific">Symbiodinium natans</name>
    <dbReference type="NCBI Taxonomy" id="878477"/>
    <lineage>
        <taxon>Eukaryota</taxon>
        <taxon>Sar</taxon>
        <taxon>Alveolata</taxon>
        <taxon>Dinophyceae</taxon>
        <taxon>Suessiales</taxon>
        <taxon>Symbiodiniaceae</taxon>
        <taxon>Symbiodinium</taxon>
    </lineage>
</organism>
<sequence length="242" mass="25806">LVSLDGALGQLQPSGDVVLLDGSRLPASAASAASVADASVARKPLQHGSTAPSLPSADGAATVEPCTFDIVLGPLTRDSVLGAEICFCLFEKGFCVLKLCQRPDEQRAAVQAMQDLAEEGRLGRLPEEVEEGYLGLGGRGRVLWLDPNTTTPVHEALLAADQNLSYIASVLAPFSGDVFEKPLRERTPALLSLSLDEEEEEDYPQPPVDDRMLGDFLSAWRRGGVARYICFCCKLSGGIEGY</sequence>
<dbReference type="InterPro" id="IPR030834">
    <property type="entry name" value="PKS_assoc_dom"/>
</dbReference>
<protein>
    <submittedName>
        <fullName evidence="1">Uncharacterized protein</fullName>
    </submittedName>
</protein>
<dbReference type="EMBL" id="CAJNDS010001407">
    <property type="protein sequence ID" value="CAE7258288.1"/>
    <property type="molecule type" value="Genomic_DNA"/>
</dbReference>
<evidence type="ECO:0000313" key="1">
    <source>
        <dbReference type="EMBL" id="CAE7258288.1"/>
    </source>
</evidence>
<dbReference type="Proteomes" id="UP000604046">
    <property type="component" value="Unassembled WGS sequence"/>
</dbReference>
<reference evidence="1" key="1">
    <citation type="submission" date="2021-02" db="EMBL/GenBank/DDBJ databases">
        <authorList>
            <person name="Dougan E. K."/>
            <person name="Rhodes N."/>
            <person name="Thang M."/>
            <person name="Chan C."/>
        </authorList>
    </citation>
    <scope>NUCLEOTIDE SEQUENCE</scope>
</reference>
<evidence type="ECO:0000313" key="2">
    <source>
        <dbReference type="Proteomes" id="UP000604046"/>
    </source>
</evidence>
<comment type="caution">
    <text evidence="1">The sequence shown here is derived from an EMBL/GenBank/DDBJ whole genome shotgun (WGS) entry which is preliminary data.</text>
</comment>
<accession>A0A812M568</accession>
<dbReference type="NCBIfam" id="TIGR04556">
    <property type="entry name" value="PKS_assoc"/>
    <property type="match status" value="1"/>
</dbReference>
<keyword evidence="2" id="KW-1185">Reference proteome</keyword>
<dbReference type="AlphaFoldDB" id="A0A812M568"/>
<name>A0A812M568_9DINO</name>
<feature type="non-terminal residue" evidence="1">
    <location>
        <position position="1"/>
    </location>
</feature>
<proteinExistence type="predicted"/>